<name>A0A6F8YUJ3_9ACTN</name>
<dbReference type="KEGG" id="psuu:Psuf_071200"/>
<organism evidence="2 3">
    <name type="scientific">Phytohabitans suffuscus</name>
    <dbReference type="NCBI Taxonomy" id="624315"/>
    <lineage>
        <taxon>Bacteria</taxon>
        <taxon>Bacillati</taxon>
        <taxon>Actinomycetota</taxon>
        <taxon>Actinomycetes</taxon>
        <taxon>Micromonosporales</taxon>
        <taxon>Micromonosporaceae</taxon>
    </lineage>
</organism>
<proteinExistence type="predicted"/>
<evidence type="ECO:0000256" key="1">
    <source>
        <dbReference type="SAM" id="MobiDB-lite"/>
    </source>
</evidence>
<reference evidence="2 3" key="2">
    <citation type="submission" date="2020-03" db="EMBL/GenBank/DDBJ databases">
        <authorList>
            <person name="Ichikawa N."/>
            <person name="Kimura A."/>
            <person name="Kitahashi Y."/>
            <person name="Uohara A."/>
        </authorList>
    </citation>
    <scope>NUCLEOTIDE SEQUENCE [LARGE SCALE GENOMIC DNA]</scope>
    <source>
        <strain evidence="2 3">NBRC 105367</strain>
    </source>
</reference>
<dbReference type="EMBL" id="AP022871">
    <property type="protein sequence ID" value="BCB89807.1"/>
    <property type="molecule type" value="Genomic_DNA"/>
</dbReference>
<reference evidence="2 3" key="1">
    <citation type="submission" date="2020-03" db="EMBL/GenBank/DDBJ databases">
        <title>Whole genome shotgun sequence of Phytohabitans suffuscus NBRC 105367.</title>
        <authorList>
            <person name="Komaki H."/>
            <person name="Tamura T."/>
        </authorList>
    </citation>
    <scope>NUCLEOTIDE SEQUENCE [LARGE SCALE GENOMIC DNA]</scope>
    <source>
        <strain evidence="2 3">NBRC 105367</strain>
    </source>
</reference>
<dbReference type="AlphaFoldDB" id="A0A6F8YUJ3"/>
<evidence type="ECO:0000313" key="3">
    <source>
        <dbReference type="Proteomes" id="UP000503011"/>
    </source>
</evidence>
<dbReference type="Proteomes" id="UP000503011">
    <property type="component" value="Chromosome"/>
</dbReference>
<evidence type="ECO:0000313" key="2">
    <source>
        <dbReference type="EMBL" id="BCB89807.1"/>
    </source>
</evidence>
<accession>A0A6F8YUJ3</accession>
<gene>
    <name evidence="2" type="ORF">Psuf_071200</name>
</gene>
<feature type="region of interest" description="Disordered" evidence="1">
    <location>
        <begin position="1"/>
        <end position="41"/>
    </location>
</feature>
<sequence>MKMNQAISAATTPPARPRPPRHPLNPDRESSQETFRGQGPSLSTVASVLPLVCPLDVETGRRFEWIVVWIRPYGGSFIPRSVAGSRAFEGRGGVGAEFAWFVLLVRVIVDLGGPMRTEREAVRGRARGIGSG</sequence>
<keyword evidence="3" id="KW-1185">Reference proteome</keyword>
<feature type="compositionally biased region" description="Polar residues" evidence="1">
    <location>
        <begin position="32"/>
        <end position="41"/>
    </location>
</feature>
<protein>
    <submittedName>
        <fullName evidence="2">Uncharacterized protein</fullName>
    </submittedName>
</protein>